<reference evidence="1" key="1">
    <citation type="journal article" date="2022" name="Int. J. Mol. Sci.">
        <title>Draft Genome of Tanacetum Coccineum: Genomic Comparison of Closely Related Tanacetum-Family Plants.</title>
        <authorList>
            <person name="Yamashiro T."/>
            <person name="Shiraishi A."/>
            <person name="Nakayama K."/>
            <person name="Satake H."/>
        </authorList>
    </citation>
    <scope>NUCLEOTIDE SEQUENCE</scope>
</reference>
<keyword evidence="2" id="KW-1185">Reference proteome</keyword>
<organism evidence="1 2">
    <name type="scientific">Tanacetum coccineum</name>
    <dbReference type="NCBI Taxonomy" id="301880"/>
    <lineage>
        <taxon>Eukaryota</taxon>
        <taxon>Viridiplantae</taxon>
        <taxon>Streptophyta</taxon>
        <taxon>Embryophyta</taxon>
        <taxon>Tracheophyta</taxon>
        <taxon>Spermatophyta</taxon>
        <taxon>Magnoliopsida</taxon>
        <taxon>eudicotyledons</taxon>
        <taxon>Gunneridae</taxon>
        <taxon>Pentapetalae</taxon>
        <taxon>asterids</taxon>
        <taxon>campanulids</taxon>
        <taxon>Asterales</taxon>
        <taxon>Asteraceae</taxon>
        <taxon>Asteroideae</taxon>
        <taxon>Anthemideae</taxon>
        <taxon>Anthemidinae</taxon>
        <taxon>Tanacetum</taxon>
    </lineage>
</organism>
<evidence type="ECO:0000313" key="2">
    <source>
        <dbReference type="Proteomes" id="UP001151760"/>
    </source>
</evidence>
<proteinExistence type="predicted"/>
<reference evidence="1" key="2">
    <citation type="submission" date="2022-01" db="EMBL/GenBank/DDBJ databases">
        <authorList>
            <person name="Yamashiro T."/>
            <person name="Shiraishi A."/>
            <person name="Satake H."/>
            <person name="Nakayama K."/>
        </authorList>
    </citation>
    <scope>NUCLEOTIDE SEQUENCE</scope>
</reference>
<name>A0ABQ5GDY3_9ASTR</name>
<dbReference type="Proteomes" id="UP001151760">
    <property type="component" value="Unassembled WGS sequence"/>
</dbReference>
<accession>A0ABQ5GDY3</accession>
<sequence length="74" mass="8002">ELGKQSSSSEANESSSDVIITKESEGSLLSSDDLDVDIIPSASVLRQLAIGVEYMLNFQYAFPQISVVILVFGY</sequence>
<dbReference type="EMBL" id="BQNB010018374">
    <property type="protein sequence ID" value="GJT73690.1"/>
    <property type="molecule type" value="Genomic_DNA"/>
</dbReference>
<comment type="caution">
    <text evidence="1">The sequence shown here is derived from an EMBL/GenBank/DDBJ whole genome shotgun (WGS) entry which is preliminary data.</text>
</comment>
<gene>
    <name evidence="1" type="ORF">Tco_1032976</name>
</gene>
<evidence type="ECO:0000313" key="1">
    <source>
        <dbReference type="EMBL" id="GJT73690.1"/>
    </source>
</evidence>
<protein>
    <submittedName>
        <fullName evidence="1">Uncharacterized protein</fullName>
    </submittedName>
</protein>
<feature type="non-terminal residue" evidence="1">
    <location>
        <position position="1"/>
    </location>
</feature>